<dbReference type="GO" id="GO:0052572">
    <property type="term" value="P:response to host immune response"/>
    <property type="evidence" value="ECO:0007669"/>
    <property type="project" value="TreeGrafter"/>
</dbReference>
<reference evidence="4 5" key="1">
    <citation type="journal article" date="2019" name="Emerg. Microbes Infect.">
        <title>Comprehensive subspecies identification of 175 nontuberculous mycobacteria species based on 7547 genomic profiles.</title>
        <authorList>
            <person name="Matsumoto Y."/>
            <person name="Kinjo T."/>
            <person name="Motooka D."/>
            <person name="Nabeya D."/>
            <person name="Jung N."/>
            <person name="Uechi K."/>
            <person name="Horii T."/>
            <person name="Iida T."/>
            <person name="Fujita J."/>
            <person name="Nakamura S."/>
        </authorList>
    </citation>
    <scope>NUCLEOTIDE SEQUENCE [LARGE SCALE GENOMIC DNA]</scope>
    <source>
        <strain evidence="4 5">JCM 17322</strain>
    </source>
</reference>
<dbReference type="Gene3D" id="1.20.1260.20">
    <property type="entry name" value="PPE superfamily"/>
    <property type="match status" value="1"/>
</dbReference>
<dbReference type="AlphaFoldDB" id="A0A7I9XTN0"/>
<protein>
    <recommendedName>
        <fullName evidence="3">PPE domain-containing protein</fullName>
    </recommendedName>
</protein>
<dbReference type="PANTHER" id="PTHR46766:SF1">
    <property type="entry name" value="GLUTAMINE-RICH PROTEIN 2"/>
    <property type="match status" value="1"/>
</dbReference>
<comment type="caution">
    <text evidence="4">The sequence shown here is derived from an EMBL/GenBank/DDBJ whole genome shotgun (WGS) entry which is preliminary data.</text>
</comment>
<name>A0A7I9XTN0_9MYCO</name>
<evidence type="ECO:0000313" key="5">
    <source>
        <dbReference type="Proteomes" id="UP000465361"/>
    </source>
</evidence>
<accession>A0A7I9XTN0</accession>
<feature type="compositionally biased region" description="Basic residues" evidence="2">
    <location>
        <begin position="392"/>
        <end position="403"/>
    </location>
</feature>
<proteinExistence type="inferred from homology"/>
<dbReference type="InterPro" id="IPR000030">
    <property type="entry name" value="PPE_dom"/>
</dbReference>
<sequence length="416" mass="41239">MDFAALPPEINSARMYTGAGSGPLMAAAAAWDGVAAELSSAATSYRGVIAELTDDMWLGPSSMSMSTAAASFAAWMGATAAQAEQTANQIRSAAAAYEAAFAAMVPPPVIEANRALLANLVATNVIGQNTAAIAATEAQYSEMWAQDAAAMFGYAGASAAATKVTPFTPAPHTTNPAGTAAQSAATAHAAASATANTVQSTLSSVPNTLHGLASGSTSFNPLATLAKVFSSPPFSTLDGLSGSSGEYALVYASSAYLTGGLLAQEFPLMALALPKAAAAAGAVTPELGAGLGTLAGSSAPAGAAGLGGVSAGLGEAELVGVVGAAVVGYGVSGDSAGVRGRAVVRCRCCAGRRGGRAGRLFRRSAADGQRGQRPPGQRLLFTGIAQQGAWSARRRKTRRRRAHPQPSGAGAIPGPQ</sequence>
<organism evidence="4 5">
    <name type="scientific">Mycobacterium botniense</name>
    <dbReference type="NCBI Taxonomy" id="84962"/>
    <lineage>
        <taxon>Bacteria</taxon>
        <taxon>Bacillati</taxon>
        <taxon>Actinomycetota</taxon>
        <taxon>Actinomycetes</taxon>
        <taxon>Mycobacteriales</taxon>
        <taxon>Mycobacteriaceae</taxon>
        <taxon>Mycobacterium</taxon>
    </lineage>
</organism>
<feature type="domain" description="PPE" evidence="3">
    <location>
        <begin position="2"/>
        <end position="165"/>
    </location>
</feature>
<evidence type="ECO:0000256" key="1">
    <source>
        <dbReference type="ARBA" id="ARBA00010652"/>
    </source>
</evidence>
<evidence type="ECO:0000256" key="2">
    <source>
        <dbReference type="SAM" id="MobiDB-lite"/>
    </source>
</evidence>
<dbReference type="Pfam" id="PF00823">
    <property type="entry name" value="PPE"/>
    <property type="match status" value="1"/>
</dbReference>
<dbReference type="SUPFAM" id="SSF140459">
    <property type="entry name" value="PE/PPE dimer-like"/>
    <property type="match status" value="1"/>
</dbReference>
<dbReference type="PANTHER" id="PTHR46766">
    <property type="entry name" value="GLUTAMINE-RICH PROTEIN 2"/>
    <property type="match status" value="1"/>
</dbReference>
<comment type="similarity">
    <text evidence="1">Belongs to the mycobacterial PPE family.</text>
</comment>
<keyword evidence="5" id="KW-1185">Reference proteome</keyword>
<gene>
    <name evidence="4" type="ORF">MBOT_07090</name>
</gene>
<dbReference type="InterPro" id="IPR038332">
    <property type="entry name" value="PPE_sf"/>
</dbReference>
<dbReference type="FunFam" id="1.20.1260.20:FF:000001">
    <property type="entry name" value="PPE family protein PPE41"/>
    <property type="match status" value="1"/>
</dbReference>
<dbReference type="Proteomes" id="UP000465361">
    <property type="component" value="Unassembled WGS sequence"/>
</dbReference>
<evidence type="ECO:0000259" key="3">
    <source>
        <dbReference type="Pfam" id="PF00823"/>
    </source>
</evidence>
<feature type="region of interest" description="Disordered" evidence="2">
    <location>
        <begin position="382"/>
        <end position="416"/>
    </location>
</feature>
<dbReference type="EMBL" id="BLKW01000002">
    <property type="protein sequence ID" value="GFG73344.1"/>
    <property type="molecule type" value="Genomic_DNA"/>
</dbReference>
<evidence type="ECO:0000313" key="4">
    <source>
        <dbReference type="EMBL" id="GFG73344.1"/>
    </source>
</evidence>